<gene>
    <name evidence="2" type="ORF">A9B99_16385</name>
</gene>
<dbReference type="SUPFAM" id="SSF55729">
    <property type="entry name" value="Acyl-CoA N-acyltransferases (Nat)"/>
    <property type="match status" value="1"/>
</dbReference>
<evidence type="ECO:0000259" key="1">
    <source>
        <dbReference type="PROSITE" id="PS51186"/>
    </source>
</evidence>
<evidence type="ECO:0000313" key="3">
    <source>
        <dbReference type="Proteomes" id="UP000078225"/>
    </source>
</evidence>
<dbReference type="GO" id="GO:0016747">
    <property type="term" value="F:acyltransferase activity, transferring groups other than amino-acyl groups"/>
    <property type="evidence" value="ECO:0007669"/>
    <property type="project" value="InterPro"/>
</dbReference>
<sequence>MIIQPLYQAAHFAPQVTRWLTEAFGGADYAGFYASIVQHSQQPGALPITFVANDQGQLCGTVGLWRCDLISRQDLWPWLAALYVDTPWRGQGLGESLQHHVMQYARKQGFSDLYLYSACKEYYERFGWRYIGDGLDTPDKPVHLYHQSL</sequence>
<dbReference type="Pfam" id="PF00583">
    <property type="entry name" value="Acetyltransf_1"/>
    <property type="match status" value="1"/>
</dbReference>
<protein>
    <submittedName>
        <fullName evidence="2">GNAT family acetyltransferase</fullName>
    </submittedName>
</protein>
<dbReference type="PROSITE" id="PS51186">
    <property type="entry name" value="GNAT"/>
    <property type="match status" value="1"/>
</dbReference>
<dbReference type="InterPro" id="IPR016181">
    <property type="entry name" value="Acyl_CoA_acyltransferase"/>
</dbReference>
<proteinExistence type="predicted"/>
<keyword evidence="2" id="KW-0808">Transferase</keyword>
<name>A0A1B7KYG6_9ENTR</name>
<dbReference type="InterPro" id="IPR000182">
    <property type="entry name" value="GNAT_dom"/>
</dbReference>
<dbReference type="RefSeq" id="WP_064601125.1">
    <property type="nucleotide sequence ID" value="NZ_CP134782.1"/>
</dbReference>
<keyword evidence="3" id="KW-1185">Reference proteome</keyword>
<evidence type="ECO:0000313" key="2">
    <source>
        <dbReference type="EMBL" id="OAT75098.1"/>
    </source>
</evidence>
<comment type="caution">
    <text evidence="2">The sequence shown here is derived from an EMBL/GenBank/DDBJ whole genome shotgun (WGS) entry which is preliminary data.</text>
</comment>
<reference evidence="3" key="1">
    <citation type="submission" date="2016-05" db="EMBL/GenBank/DDBJ databases">
        <authorList>
            <person name="Behera P."/>
            <person name="Vaishampayan P."/>
            <person name="Singh N."/>
            <person name="Raina V."/>
            <person name="Suar M."/>
            <person name="Pattnaik A."/>
            <person name="Rastogi G."/>
        </authorList>
    </citation>
    <scope>NUCLEOTIDE SEQUENCE [LARGE SCALE GENOMIC DNA]</scope>
    <source>
        <strain evidence="3">MP23</strain>
    </source>
</reference>
<feature type="domain" description="N-acetyltransferase" evidence="1">
    <location>
        <begin position="1"/>
        <end position="149"/>
    </location>
</feature>
<dbReference type="CDD" id="cd04301">
    <property type="entry name" value="NAT_SF"/>
    <property type="match status" value="1"/>
</dbReference>
<dbReference type="EMBL" id="LYRP01000049">
    <property type="protein sequence ID" value="OAT75098.1"/>
    <property type="molecule type" value="Genomic_DNA"/>
</dbReference>
<dbReference type="Gene3D" id="3.40.630.30">
    <property type="match status" value="1"/>
</dbReference>
<dbReference type="STRING" id="1691903.A9B99_16385"/>
<dbReference type="OrthoDB" id="9789053at2"/>
<dbReference type="Proteomes" id="UP000078225">
    <property type="component" value="Unassembled WGS sequence"/>
</dbReference>
<organism evidence="2 3">
    <name type="scientific">Mangrovibacter phragmitis</name>
    <dbReference type="NCBI Taxonomy" id="1691903"/>
    <lineage>
        <taxon>Bacteria</taxon>
        <taxon>Pseudomonadati</taxon>
        <taxon>Pseudomonadota</taxon>
        <taxon>Gammaproteobacteria</taxon>
        <taxon>Enterobacterales</taxon>
        <taxon>Enterobacteriaceae</taxon>
        <taxon>Mangrovibacter</taxon>
    </lineage>
</organism>
<dbReference type="AlphaFoldDB" id="A0A1B7KYG6"/>
<accession>A0A1B7KYG6</accession>